<feature type="binding site" evidence="5">
    <location>
        <position position="65"/>
    </location>
    <ligand>
        <name>Mn(2+)</name>
        <dbReference type="ChEBI" id="CHEBI:29035"/>
    </ligand>
</feature>
<keyword evidence="11" id="KW-1185">Reference proteome</keyword>
<evidence type="ECO:0000256" key="3">
    <source>
        <dbReference type="ARBA" id="ARBA00022723"/>
    </source>
</evidence>
<sequence>MLKSPLLLAATLAIGSAYAQTPTKPANTAASASVAPAAQHFTQAPLPYANNALEPVIDTATMELHYGKHHKSYYDNLNKEVASNSKLASHTLPQLIQSISKYPDVVRNNAGGAWNHDFFWATMAPDGQRGEPSAALLKRIEADFGSLDKLKTEFNTAGGKQFGSGWTWLIVQKGKLVVSTTPNQDNPLMDVVKVKGTPILGNDVWEHAYYLKYNNRRADYLKEWWQVVNWNEVNKRFDEAMKK</sequence>
<evidence type="ECO:0000259" key="8">
    <source>
        <dbReference type="Pfam" id="PF00081"/>
    </source>
</evidence>
<evidence type="ECO:0000313" key="11">
    <source>
        <dbReference type="Proteomes" id="UP000642180"/>
    </source>
</evidence>
<keyword evidence="3 5" id="KW-0479">Metal-binding</keyword>
<evidence type="ECO:0000256" key="2">
    <source>
        <dbReference type="ARBA" id="ARBA00012682"/>
    </source>
</evidence>
<dbReference type="EMBL" id="BMDI01000001">
    <property type="protein sequence ID" value="GGI18208.1"/>
    <property type="molecule type" value="Genomic_DNA"/>
</dbReference>
<dbReference type="Pfam" id="PF02777">
    <property type="entry name" value="Sod_Fe_C"/>
    <property type="match status" value="1"/>
</dbReference>
<dbReference type="GO" id="GO:0046872">
    <property type="term" value="F:metal ion binding"/>
    <property type="evidence" value="ECO:0007669"/>
    <property type="project" value="UniProtKB-KW"/>
</dbReference>
<dbReference type="InterPro" id="IPR019833">
    <property type="entry name" value="Mn/Fe_SOD_BS"/>
</dbReference>
<dbReference type="SUPFAM" id="SSF46609">
    <property type="entry name" value="Fe,Mn superoxide dismutase (SOD), N-terminal domain"/>
    <property type="match status" value="1"/>
</dbReference>
<comment type="catalytic activity">
    <reaction evidence="6">
        <text>2 superoxide + 2 H(+) = H2O2 + O2</text>
        <dbReference type="Rhea" id="RHEA:20696"/>
        <dbReference type="ChEBI" id="CHEBI:15378"/>
        <dbReference type="ChEBI" id="CHEBI:15379"/>
        <dbReference type="ChEBI" id="CHEBI:16240"/>
        <dbReference type="ChEBI" id="CHEBI:18421"/>
        <dbReference type="EC" id="1.15.1.1"/>
    </reaction>
</comment>
<dbReference type="AlphaFoldDB" id="A0A8J3APC4"/>
<evidence type="ECO:0000256" key="1">
    <source>
        <dbReference type="ARBA" id="ARBA00008714"/>
    </source>
</evidence>
<evidence type="ECO:0000256" key="6">
    <source>
        <dbReference type="RuleBase" id="RU000414"/>
    </source>
</evidence>
<dbReference type="EC" id="1.15.1.1" evidence="2 6"/>
<proteinExistence type="inferred from homology"/>
<feature type="binding site" evidence="5">
    <location>
        <position position="116"/>
    </location>
    <ligand>
        <name>Mn(2+)</name>
        <dbReference type="ChEBI" id="CHEBI:29035"/>
    </ligand>
</feature>
<evidence type="ECO:0000256" key="5">
    <source>
        <dbReference type="PIRSR" id="PIRSR000349-1"/>
    </source>
</evidence>
<dbReference type="PRINTS" id="PR01703">
    <property type="entry name" value="MNSODISMTASE"/>
</dbReference>
<protein>
    <recommendedName>
        <fullName evidence="2 6">Superoxide dismutase</fullName>
        <ecNumber evidence="2 6">1.15.1.1</ecNumber>
    </recommendedName>
</protein>
<dbReference type="PANTHER" id="PTHR43595">
    <property type="entry name" value="37S RIBOSOMAL PROTEIN S26, MITOCHONDRIAL"/>
    <property type="match status" value="1"/>
</dbReference>
<dbReference type="InterPro" id="IPR036324">
    <property type="entry name" value="Mn/Fe_SOD_N_sf"/>
</dbReference>
<dbReference type="InterPro" id="IPR036314">
    <property type="entry name" value="SOD_C_sf"/>
</dbReference>
<feature type="domain" description="Manganese/iron superoxide dismutase N-terminal" evidence="8">
    <location>
        <begin position="41"/>
        <end position="124"/>
    </location>
</feature>
<organism evidence="10 11">
    <name type="scientific">Oxalicibacterium faecigallinarum</name>
    <dbReference type="NCBI Taxonomy" id="573741"/>
    <lineage>
        <taxon>Bacteria</taxon>
        <taxon>Pseudomonadati</taxon>
        <taxon>Pseudomonadota</taxon>
        <taxon>Betaproteobacteria</taxon>
        <taxon>Burkholderiales</taxon>
        <taxon>Oxalobacteraceae</taxon>
        <taxon>Oxalicibacterium</taxon>
    </lineage>
</organism>
<gene>
    <name evidence="10" type="ORF">GCM10008066_12850</name>
</gene>
<dbReference type="FunFam" id="3.55.40.20:FF:000004">
    <property type="entry name" value="Superoxide dismutase [Fe]"/>
    <property type="match status" value="1"/>
</dbReference>
<comment type="caution">
    <text evidence="10">The sequence shown here is derived from an EMBL/GenBank/DDBJ whole genome shotgun (WGS) entry which is preliminary data.</text>
</comment>
<keyword evidence="4 6" id="KW-0560">Oxidoreductase</keyword>
<name>A0A8J3APC4_9BURK</name>
<dbReference type="PIRSF" id="PIRSF000349">
    <property type="entry name" value="SODismutase"/>
    <property type="match status" value="1"/>
</dbReference>
<dbReference type="PANTHER" id="PTHR43595:SF2">
    <property type="entry name" value="SMALL RIBOSOMAL SUBUNIT PROTEIN MS42"/>
    <property type="match status" value="1"/>
</dbReference>
<feature type="domain" description="Manganese/iron superoxide dismutase C-terminal" evidence="9">
    <location>
        <begin position="132"/>
        <end position="236"/>
    </location>
</feature>
<keyword evidence="7" id="KW-0732">Signal</keyword>
<dbReference type="Gene3D" id="1.10.287.990">
    <property type="entry name" value="Fe,Mn superoxide dismutase (SOD) domain"/>
    <property type="match status" value="1"/>
</dbReference>
<dbReference type="InterPro" id="IPR019832">
    <property type="entry name" value="Mn/Fe_SOD_C"/>
</dbReference>
<dbReference type="Proteomes" id="UP000642180">
    <property type="component" value="Unassembled WGS sequence"/>
</dbReference>
<dbReference type="SUPFAM" id="SSF54719">
    <property type="entry name" value="Fe,Mn superoxide dismutase (SOD), C-terminal domain"/>
    <property type="match status" value="1"/>
</dbReference>
<feature type="chain" id="PRO_5035269599" description="Superoxide dismutase" evidence="7">
    <location>
        <begin position="20"/>
        <end position="243"/>
    </location>
</feature>
<dbReference type="PROSITE" id="PS00088">
    <property type="entry name" value="SOD_MN"/>
    <property type="match status" value="1"/>
</dbReference>
<dbReference type="Pfam" id="PF00081">
    <property type="entry name" value="Sod_Fe_N"/>
    <property type="match status" value="1"/>
</dbReference>
<dbReference type="GO" id="GO:0005737">
    <property type="term" value="C:cytoplasm"/>
    <property type="evidence" value="ECO:0007669"/>
    <property type="project" value="TreeGrafter"/>
</dbReference>
<evidence type="ECO:0000256" key="7">
    <source>
        <dbReference type="SAM" id="SignalP"/>
    </source>
</evidence>
<evidence type="ECO:0000313" key="10">
    <source>
        <dbReference type="EMBL" id="GGI18208.1"/>
    </source>
</evidence>
<feature type="binding site" evidence="5">
    <location>
        <position position="203"/>
    </location>
    <ligand>
        <name>Mn(2+)</name>
        <dbReference type="ChEBI" id="CHEBI:29035"/>
    </ligand>
</feature>
<dbReference type="GO" id="GO:0004784">
    <property type="term" value="F:superoxide dismutase activity"/>
    <property type="evidence" value="ECO:0007669"/>
    <property type="project" value="UniProtKB-EC"/>
</dbReference>
<comment type="similarity">
    <text evidence="1 6">Belongs to the iron/manganese superoxide dismutase family.</text>
</comment>
<accession>A0A8J3APC4</accession>
<feature type="binding site" evidence="5">
    <location>
        <position position="207"/>
    </location>
    <ligand>
        <name>Mn(2+)</name>
        <dbReference type="ChEBI" id="CHEBI:29035"/>
    </ligand>
</feature>
<reference evidence="11" key="1">
    <citation type="journal article" date="2019" name="Int. J. Syst. Evol. Microbiol.">
        <title>The Global Catalogue of Microorganisms (GCM) 10K type strain sequencing project: providing services to taxonomists for standard genome sequencing and annotation.</title>
        <authorList>
            <consortium name="The Broad Institute Genomics Platform"/>
            <consortium name="The Broad Institute Genome Sequencing Center for Infectious Disease"/>
            <person name="Wu L."/>
            <person name="Ma J."/>
        </authorList>
    </citation>
    <scope>NUCLEOTIDE SEQUENCE [LARGE SCALE GENOMIC DNA]</scope>
    <source>
        <strain evidence="11">CCM 2767</strain>
    </source>
</reference>
<dbReference type="RefSeq" id="WP_188380416.1">
    <property type="nucleotide sequence ID" value="NZ_BMDI01000001.1"/>
</dbReference>
<evidence type="ECO:0000256" key="4">
    <source>
        <dbReference type="ARBA" id="ARBA00023002"/>
    </source>
</evidence>
<evidence type="ECO:0000259" key="9">
    <source>
        <dbReference type="Pfam" id="PF02777"/>
    </source>
</evidence>
<dbReference type="InterPro" id="IPR019831">
    <property type="entry name" value="Mn/Fe_SOD_N"/>
</dbReference>
<dbReference type="InterPro" id="IPR001189">
    <property type="entry name" value="Mn/Fe_SOD"/>
</dbReference>
<dbReference type="Gene3D" id="3.55.40.20">
    <property type="entry name" value="Iron/manganese superoxide dismutase, C-terminal domain"/>
    <property type="match status" value="1"/>
</dbReference>
<feature type="signal peptide" evidence="7">
    <location>
        <begin position="1"/>
        <end position="19"/>
    </location>
</feature>
<comment type="function">
    <text evidence="6">Destroys radicals which are normally produced within the cells and which are toxic to biological systems.</text>
</comment>